<dbReference type="Pfam" id="PF12706">
    <property type="entry name" value="Lactamase_B_2"/>
    <property type="match status" value="1"/>
</dbReference>
<dbReference type="RefSeq" id="WP_163456639.1">
    <property type="nucleotide sequence ID" value="NZ_JAAGOH010000005.1"/>
</dbReference>
<feature type="region of interest" description="Disordered" evidence="1">
    <location>
        <begin position="1"/>
        <end position="34"/>
    </location>
</feature>
<comment type="caution">
    <text evidence="3">The sequence shown here is derived from an EMBL/GenBank/DDBJ whole genome shotgun (WGS) entry which is preliminary data.</text>
</comment>
<dbReference type="Proteomes" id="UP000484255">
    <property type="component" value="Unassembled WGS sequence"/>
</dbReference>
<dbReference type="InterPro" id="IPR001279">
    <property type="entry name" value="Metallo-B-lactamas"/>
</dbReference>
<proteinExistence type="predicted"/>
<sequence>MKLVVLRGSQPHDAQTAQAPVRHRRPPTRDPAPTGQLGAIALSDAGEQWSLLNVSPAVAQQLLEDPGLSEHAGLGDAEVRSIILTDAQIDHVTGLLSLRDGAPISLYCTPAVFEVLSQRMPVLQVLQRYCGVHWHVIPVAGEAWSASFRVETLPALEFTAFATDALPLPYPLEPGTPTSTGLSIALAVRDLRTGQRLFLAQGGQSLGPTELDWLRGADCVMVDDRTTWPDDPEGVPWRAHRKVLLQGGIGPETPARPAGFEPAYDGMVITL</sequence>
<dbReference type="AlphaFoldDB" id="A0A7C9TL86"/>
<keyword evidence="4" id="KW-1185">Reference proteome</keyword>
<evidence type="ECO:0000256" key="1">
    <source>
        <dbReference type="SAM" id="MobiDB-lite"/>
    </source>
</evidence>
<accession>A0A7C9TL86</accession>
<gene>
    <name evidence="3" type="ORF">G3A44_06215</name>
</gene>
<evidence type="ECO:0000259" key="2">
    <source>
        <dbReference type="Pfam" id="PF12706"/>
    </source>
</evidence>
<dbReference type="EMBL" id="JAAGOH010000005">
    <property type="protein sequence ID" value="NDY90786.1"/>
    <property type="molecule type" value="Genomic_DNA"/>
</dbReference>
<dbReference type="InterPro" id="IPR036866">
    <property type="entry name" value="RibonucZ/Hydroxyglut_hydro"/>
</dbReference>
<protein>
    <submittedName>
        <fullName evidence="3">Pyrroloquinoline quinone biosynthesis protein B</fullName>
    </submittedName>
</protein>
<dbReference type="SUPFAM" id="SSF56281">
    <property type="entry name" value="Metallo-hydrolase/oxidoreductase"/>
    <property type="match status" value="1"/>
</dbReference>
<organism evidence="3 4">
    <name type="scientific">Ideonella livida</name>
    <dbReference type="NCBI Taxonomy" id="2707176"/>
    <lineage>
        <taxon>Bacteria</taxon>
        <taxon>Pseudomonadati</taxon>
        <taxon>Pseudomonadota</taxon>
        <taxon>Betaproteobacteria</taxon>
        <taxon>Burkholderiales</taxon>
        <taxon>Sphaerotilaceae</taxon>
        <taxon>Ideonella</taxon>
    </lineage>
</organism>
<dbReference type="Gene3D" id="3.60.15.10">
    <property type="entry name" value="Ribonuclease Z/Hydroxyacylglutathione hydrolase-like"/>
    <property type="match status" value="1"/>
</dbReference>
<feature type="domain" description="Metallo-beta-lactamase" evidence="2">
    <location>
        <begin position="49"/>
        <end position="231"/>
    </location>
</feature>
<evidence type="ECO:0000313" key="4">
    <source>
        <dbReference type="Proteomes" id="UP000484255"/>
    </source>
</evidence>
<reference evidence="3 4" key="1">
    <citation type="submission" date="2020-02" db="EMBL/GenBank/DDBJ databases">
        <title>Ideonella bacterium strain TBM-1.</title>
        <authorList>
            <person name="Chen W.-M."/>
        </authorList>
    </citation>
    <scope>NUCLEOTIDE SEQUENCE [LARGE SCALE GENOMIC DNA]</scope>
    <source>
        <strain evidence="3 4">TBM-1</strain>
    </source>
</reference>
<evidence type="ECO:0000313" key="3">
    <source>
        <dbReference type="EMBL" id="NDY90786.1"/>
    </source>
</evidence>
<name>A0A7C9TL86_9BURK</name>